<dbReference type="RefSeq" id="WP_055264358.1">
    <property type="nucleotide sequence ID" value="NZ_CABIXQ010000005.1"/>
</dbReference>
<dbReference type="PANTHER" id="PTHR40032">
    <property type="entry name" value="EXPORTED PROTEIN-RELATED"/>
    <property type="match status" value="1"/>
</dbReference>
<proteinExistence type="predicted"/>
<dbReference type="InterPro" id="IPR024301">
    <property type="entry name" value="Amidase_6"/>
</dbReference>
<evidence type="ECO:0000256" key="1">
    <source>
        <dbReference type="SAM" id="Phobius"/>
    </source>
</evidence>
<organism evidence="3 4">
    <name type="scientific">Clostridium disporicum</name>
    <dbReference type="NCBI Taxonomy" id="84024"/>
    <lineage>
        <taxon>Bacteria</taxon>
        <taxon>Bacillati</taxon>
        <taxon>Bacillota</taxon>
        <taxon>Clostridia</taxon>
        <taxon>Eubacteriales</taxon>
        <taxon>Clostridiaceae</taxon>
        <taxon>Clostridium</taxon>
    </lineage>
</organism>
<dbReference type="AlphaFoldDB" id="A0A174C2V9"/>
<evidence type="ECO:0000313" key="4">
    <source>
        <dbReference type="Proteomes" id="UP000095594"/>
    </source>
</evidence>
<dbReference type="PANTHER" id="PTHR40032:SF1">
    <property type="entry name" value="EXPORTED PROTEIN"/>
    <property type="match status" value="1"/>
</dbReference>
<name>A0A174C2V9_9CLOT</name>
<feature type="transmembrane region" description="Helical" evidence="1">
    <location>
        <begin position="17"/>
        <end position="36"/>
    </location>
</feature>
<reference evidence="3 4" key="1">
    <citation type="submission" date="2015-09" db="EMBL/GenBank/DDBJ databases">
        <authorList>
            <consortium name="Pathogen Informatics"/>
        </authorList>
    </citation>
    <scope>NUCLEOTIDE SEQUENCE [LARGE SCALE GENOMIC DNA]</scope>
    <source>
        <strain evidence="3 4">2789STDY5834856</strain>
    </source>
</reference>
<feature type="domain" description="Putative amidase" evidence="2">
    <location>
        <begin position="206"/>
        <end position="285"/>
    </location>
</feature>
<dbReference type="Pfam" id="PF12671">
    <property type="entry name" value="Amidase_6"/>
    <property type="match status" value="1"/>
</dbReference>
<protein>
    <submittedName>
        <fullName evidence="3">Amidase domain-containing protein</fullName>
    </submittedName>
</protein>
<evidence type="ECO:0000259" key="2">
    <source>
        <dbReference type="Pfam" id="PF12671"/>
    </source>
</evidence>
<gene>
    <name evidence="3" type="ORF">ERS852471_00898</name>
</gene>
<dbReference type="EMBL" id="CYZX01000005">
    <property type="protein sequence ID" value="CUO07157.1"/>
    <property type="molecule type" value="Genomic_DNA"/>
</dbReference>
<keyword evidence="1" id="KW-0812">Transmembrane</keyword>
<accession>A0A174C2V9</accession>
<keyword evidence="1" id="KW-1133">Transmembrane helix</keyword>
<keyword evidence="1" id="KW-0472">Membrane</keyword>
<sequence length="288" mass="33662">MKFFNNDKYFSTHLKNFLYFIAYSIFIITLFFLFALNLSKTSNLSSNNYDLEDETFDVGSFNKNTISLELKATEYISDLFSKRNNAFLTGEVHDLSMFYNLTHTNSTYSFNNELKRISYLRDWAIERGIIFTSITSSVTIKDLKDTGDMITFKADENCEFNYVYYDDNTVNTFNVNLIHILSLNKIDNSFEIEKDYYLDFLNNTSNNYAYNLNGSHLEFSKSFNKNFVITDNLNIGDILSYKKFNFVDHKGVVCGYDSKNYPLVNSTTINSNNIPFDLGWKEKNIYKE</sequence>
<dbReference type="OrthoDB" id="2194542at2"/>
<dbReference type="Proteomes" id="UP000095594">
    <property type="component" value="Unassembled WGS sequence"/>
</dbReference>
<evidence type="ECO:0000313" key="3">
    <source>
        <dbReference type="EMBL" id="CUO07157.1"/>
    </source>
</evidence>